<dbReference type="AlphaFoldDB" id="A0A387FTA6"/>
<dbReference type="PROSITE" id="PS50405">
    <property type="entry name" value="GST_CTER"/>
    <property type="match status" value="1"/>
</dbReference>
<dbReference type="SFLD" id="SFLDG00358">
    <property type="entry name" value="Main_(cytGST)"/>
    <property type="match status" value="1"/>
</dbReference>
<organism evidence="3 4">
    <name type="scientific">Rhizobium jaguaris</name>
    <dbReference type="NCBI Taxonomy" id="1312183"/>
    <lineage>
        <taxon>Bacteria</taxon>
        <taxon>Pseudomonadati</taxon>
        <taxon>Pseudomonadota</taxon>
        <taxon>Alphaproteobacteria</taxon>
        <taxon>Hyphomicrobiales</taxon>
        <taxon>Rhizobiaceae</taxon>
        <taxon>Rhizobium/Agrobacterium group</taxon>
        <taxon>Rhizobium</taxon>
    </lineage>
</organism>
<dbReference type="Proteomes" id="UP000282195">
    <property type="component" value="Chromosome"/>
</dbReference>
<dbReference type="EMBL" id="CP032694">
    <property type="protein sequence ID" value="AYG59314.1"/>
    <property type="molecule type" value="Genomic_DNA"/>
</dbReference>
<feature type="domain" description="GST C-terminal" evidence="2">
    <location>
        <begin position="86"/>
        <end position="208"/>
    </location>
</feature>
<evidence type="ECO:0000313" key="3">
    <source>
        <dbReference type="EMBL" id="AYG59314.1"/>
    </source>
</evidence>
<dbReference type="SUPFAM" id="SSF52833">
    <property type="entry name" value="Thioredoxin-like"/>
    <property type="match status" value="1"/>
</dbReference>
<dbReference type="PANTHER" id="PTHR44051:SF21">
    <property type="entry name" value="GLUTATHIONE S-TRANSFERASE FAMILY PROTEIN"/>
    <property type="match status" value="1"/>
</dbReference>
<dbReference type="SUPFAM" id="SSF47616">
    <property type="entry name" value="GST C-terminal domain-like"/>
    <property type="match status" value="1"/>
</dbReference>
<dbReference type="InterPro" id="IPR036249">
    <property type="entry name" value="Thioredoxin-like_sf"/>
</dbReference>
<dbReference type="SFLD" id="SFLDG01150">
    <property type="entry name" value="Main.1:_Beta-like"/>
    <property type="match status" value="1"/>
</dbReference>
<dbReference type="Gene3D" id="1.20.1050.10">
    <property type="match status" value="1"/>
</dbReference>
<dbReference type="PANTHER" id="PTHR44051">
    <property type="entry name" value="GLUTATHIONE S-TRANSFERASE-RELATED"/>
    <property type="match status" value="1"/>
</dbReference>
<protein>
    <submittedName>
        <fullName evidence="3">Glutathione S-transferase family protein</fullName>
    </submittedName>
</protein>
<reference evidence="3 4" key="1">
    <citation type="submission" date="2018-10" db="EMBL/GenBank/DDBJ databases">
        <title>Rhizobium etli, R. leguminosarum and a new Rhizobium genospecies from Phaseolus dumosus.</title>
        <authorList>
            <person name="Ramirez-Puebla S.T."/>
            <person name="Rogel-Hernandez M.A."/>
            <person name="Guerrero G."/>
            <person name="Ormeno-Orrillo E."/>
            <person name="Martinez-Romero J.C."/>
            <person name="Negrete-Yankelevich S."/>
            <person name="Martinez-Romero E."/>
        </authorList>
    </citation>
    <scope>NUCLEOTIDE SEQUENCE [LARGE SCALE GENOMIC DNA]</scope>
    <source>
        <strain evidence="3 4">CCGE525</strain>
    </source>
</reference>
<evidence type="ECO:0000259" key="1">
    <source>
        <dbReference type="PROSITE" id="PS50404"/>
    </source>
</evidence>
<gene>
    <name evidence="3" type="ORF">CCGE525_11310</name>
</gene>
<dbReference type="InterPro" id="IPR036282">
    <property type="entry name" value="Glutathione-S-Trfase_C_sf"/>
</dbReference>
<evidence type="ECO:0000259" key="2">
    <source>
        <dbReference type="PROSITE" id="PS50405"/>
    </source>
</evidence>
<dbReference type="InterPro" id="IPR040079">
    <property type="entry name" value="Glutathione_S-Trfase"/>
</dbReference>
<accession>A0A387FTA6</accession>
<keyword evidence="4" id="KW-1185">Reference proteome</keyword>
<dbReference type="PROSITE" id="PS50404">
    <property type="entry name" value="GST_NTER"/>
    <property type="match status" value="1"/>
</dbReference>
<dbReference type="SFLD" id="SFLDS00019">
    <property type="entry name" value="Glutathione_Transferase_(cytos"/>
    <property type="match status" value="1"/>
</dbReference>
<keyword evidence="3" id="KW-0808">Transferase</keyword>
<dbReference type="CDD" id="cd03207">
    <property type="entry name" value="GST_C_8"/>
    <property type="match status" value="1"/>
</dbReference>
<dbReference type="KEGG" id="rjg:CCGE525_11310"/>
<sequence>MTEELVFYTNPMSRGRIARWMLEEIGEPYRTEYLDFGTTMKAPEYLSVNPMGKVPAIRHGDTIVTECAAICAYMAETFPQAGLAPTAAERGNYFRWMFFAAGPMEMAVVNHALGFEIPPERLRMAGCGSLAHVFDTLEQAVSASPFIAGDRFTAADVYVGSHVGWGLNFGTIEKRQAFIDYWGRVSDRDAYRRGNELDNAAMPKQPNS</sequence>
<dbReference type="Gene3D" id="3.40.30.10">
    <property type="entry name" value="Glutaredoxin"/>
    <property type="match status" value="1"/>
</dbReference>
<dbReference type="GO" id="GO:0016740">
    <property type="term" value="F:transferase activity"/>
    <property type="evidence" value="ECO:0007669"/>
    <property type="project" value="UniProtKB-KW"/>
</dbReference>
<proteinExistence type="predicted"/>
<dbReference type="InterPro" id="IPR010987">
    <property type="entry name" value="Glutathione-S-Trfase_C-like"/>
</dbReference>
<dbReference type="CDD" id="cd03046">
    <property type="entry name" value="GST_N_GTT1_like"/>
    <property type="match status" value="1"/>
</dbReference>
<dbReference type="OrthoDB" id="5740960at2"/>
<name>A0A387FTA6_9HYPH</name>
<dbReference type="Pfam" id="PF13409">
    <property type="entry name" value="GST_N_2"/>
    <property type="match status" value="1"/>
</dbReference>
<evidence type="ECO:0000313" key="4">
    <source>
        <dbReference type="Proteomes" id="UP000282195"/>
    </source>
</evidence>
<dbReference type="RefSeq" id="WP_120704328.1">
    <property type="nucleotide sequence ID" value="NZ_CP032694.1"/>
</dbReference>
<dbReference type="InterPro" id="IPR004045">
    <property type="entry name" value="Glutathione_S-Trfase_N"/>
</dbReference>
<feature type="domain" description="GST N-terminal" evidence="1">
    <location>
        <begin position="2"/>
        <end position="82"/>
    </location>
</feature>